<feature type="signal peptide" evidence="1">
    <location>
        <begin position="1"/>
        <end position="32"/>
    </location>
</feature>
<dbReference type="AlphaFoldDB" id="A0A840X2P1"/>
<evidence type="ECO:0000256" key="1">
    <source>
        <dbReference type="SAM" id="SignalP"/>
    </source>
</evidence>
<dbReference type="EMBL" id="JACIJS010000012">
    <property type="protein sequence ID" value="MBB5517104.1"/>
    <property type="molecule type" value="Genomic_DNA"/>
</dbReference>
<name>A0A840X2P1_9RHOB</name>
<keyword evidence="3" id="KW-1185">Reference proteome</keyword>
<proteinExistence type="predicted"/>
<sequence length="234" mass="25953">MSQKNNQKEWVMDRLRSFSGVLCLFFSASTVAAHQSDTSPEDLLGVEPEMHISFRDIGLALETPKVTVTTESIPWDLSASRGLGRELQTVFQFDADGIAVITTEAIAADGVFGDYREKFGVTVRYSPTARNTPITVPNIATYTKNCADVFVNPDFSTPLSESGVISIHCGRLKEPNYMGEVIAIVRDIEDNTIVEHFHRIRVDAFASETEELGITQEQLIDVFTHLAFFGLDTK</sequence>
<comment type="caution">
    <text evidence="2">The sequence shown here is derived from an EMBL/GenBank/DDBJ whole genome shotgun (WGS) entry which is preliminary data.</text>
</comment>
<keyword evidence="1" id="KW-0732">Signal</keyword>
<reference evidence="2 3" key="1">
    <citation type="submission" date="2020-08" db="EMBL/GenBank/DDBJ databases">
        <title>Genomic Encyclopedia of Type Strains, Phase IV (KMG-IV): sequencing the most valuable type-strain genomes for metagenomic binning, comparative biology and taxonomic classification.</title>
        <authorList>
            <person name="Goeker M."/>
        </authorList>
    </citation>
    <scope>NUCLEOTIDE SEQUENCE [LARGE SCALE GENOMIC DNA]</scope>
    <source>
        <strain evidence="2 3">DSM 103377</strain>
    </source>
</reference>
<organism evidence="2 3">
    <name type="scientific">Rubricella aquisinus</name>
    <dbReference type="NCBI Taxonomy" id="2028108"/>
    <lineage>
        <taxon>Bacteria</taxon>
        <taxon>Pseudomonadati</taxon>
        <taxon>Pseudomonadota</taxon>
        <taxon>Alphaproteobacteria</taxon>
        <taxon>Rhodobacterales</taxon>
        <taxon>Paracoccaceae</taxon>
        <taxon>Rubricella</taxon>
    </lineage>
</organism>
<evidence type="ECO:0000313" key="3">
    <source>
        <dbReference type="Proteomes" id="UP000553766"/>
    </source>
</evidence>
<evidence type="ECO:0000313" key="2">
    <source>
        <dbReference type="EMBL" id="MBB5517104.1"/>
    </source>
</evidence>
<gene>
    <name evidence="2" type="ORF">FHS89_003148</name>
</gene>
<feature type="chain" id="PRO_5033047802" evidence="1">
    <location>
        <begin position="33"/>
        <end position="234"/>
    </location>
</feature>
<accession>A0A840X2P1</accession>
<dbReference type="Proteomes" id="UP000553766">
    <property type="component" value="Unassembled WGS sequence"/>
</dbReference>
<protein>
    <submittedName>
        <fullName evidence="2">Uncharacterized protein</fullName>
    </submittedName>
</protein>